<evidence type="ECO:0000313" key="3">
    <source>
        <dbReference type="Proteomes" id="UP000291758"/>
    </source>
</evidence>
<dbReference type="OrthoDB" id="3186544at2"/>
<dbReference type="Pfam" id="PF03551">
    <property type="entry name" value="PadR"/>
    <property type="match status" value="1"/>
</dbReference>
<dbReference type="AlphaFoldDB" id="A0A4P6F2N9"/>
<dbReference type="KEGG" id="xyl:ET495_17075"/>
<dbReference type="InterPro" id="IPR005149">
    <property type="entry name" value="Tscrpt_reg_PadR_N"/>
</dbReference>
<evidence type="ECO:0000259" key="1">
    <source>
        <dbReference type="Pfam" id="PF03551"/>
    </source>
</evidence>
<keyword evidence="3" id="KW-1185">Reference proteome</keyword>
<accession>A0A4P6F2N9</accession>
<dbReference type="PANTHER" id="PTHR43252">
    <property type="entry name" value="TRANSCRIPTIONAL REGULATOR YQJI"/>
    <property type="match status" value="1"/>
</dbReference>
<dbReference type="InterPro" id="IPR036390">
    <property type="entry name" value="WH_DNA-bd_sf"/>
</dbReference>
<feature type="domain" description="Transcription regulator PadR N-terminal" evidence="1">
    <location>
        <begin position="7"/>
        <end position="80"/>
    </location>
</feature>
<reference evidence="2 3" key="1">
    <citation type="submission" date="2019-01" db="EMBL/GenBank/DDBJ databases">
        <title>Genome sequencing of strain 2JSPR-7.</title>
        <authorList>
            <person name="Heo J."/>
            <person name="Kim S.-J."/>
            <person name="Kim J.-S."/>
            <person name="Hong S.-B."/>
            <person name="Kwon S.-W."/>
        </authorList>
    </citation>
    <scope>NUCLEOTIDE SEQUENCE [LARGE SCALE GENOMIC DNA]</scope>
    <source>
        <strain evidence="2 3">2JSPR-7</strain>
    </source>
</reference>
<proteinExistence type="predicted"/>
<dbReference type="PANTHER" id="PTHR43252:SF6">
    <property type="entry name" value="NEGATIVE TRANSCRIPTION REGULATOR PADR"/>
    <property type="match status" value="1"/>
</dbReference>
<organism evidence="2 3">
    <name type="scientific">Xylanimonas allomyrinae</name>
    <dbReference type="NCBI Taxonomy" id="2509459"/>
    <lineage>
        <taxon>Bacteria</taxon>
        <taxon>Bacillati</taxon>
        <taxon>Actinomycetota</taxon>
        <taxon>Actinomycetes</taxon>
        <taxon>Micrococcales</taxon>
        <taxon>Promicromonosporaceae</taxon>
        <taxon>Xylanimonas</taxon>
    </lineage>
</organism>
<dbReference type="Proteomes" id="UP000291758">
    <property type="component" value="Chromosome"/>
</dbReference>
<dbReference type="RefSeq" id="WP_129205770.1">
    <property type="nucleotide sequence ID" value="NZ_CP035495.1"/>
</dbReference>
<protein>
    <submittedName>
        <fullName evidence="2">PadR family transcriptional regulator</fullName>
    </submittedName>
</protein>
<dbReference type="SUPFAM" id="SSF46785">
    <property type="entry name" value="Winged helix' DNA-binding domain"/>
    <property type="match status" value="1"/>
</dbReference>
<evidence type="ECO:0000313" key="2">
    <source>
        <dbReference type="EMBL" id="QAY64628.1"/>
    </source>
</evidence>
<dbReference type="EMBL" id="CP035495">
    <property type="protein sequence ID" value="QAY64628.1"/>
    <property type="molecule type" value="Genomic_DNA"/>
</dbReference>
<gene>
    <name evidence="2" type="ORF">ET495_17075</name>
</gene>
<name>A0A4P6F2N9_9MICO</name>
<dbReference type="Gene3D" id="1.10.10.10">
    <property type="entry name" value="Winged helix-like DNA-binding domain superfamily/Winged helix DNA-binding domain"/>
    <property type="match status" value="1"/>
</dbReference>
<sequence length="181" mass="19845">MTVPMALLALLDEGPTHGFDLKRRYDALLGHERELKYGQVYSTLQRLERDGLADGVGLEAGGGGDRKVYAITAHGITELDQWLATPEPATGRPAEVFTRVVLALVSGRDADQVLDAHRRAYLDRMRVLTARRHDGDVVDRLAGDYEIAHLEADLRWIELASVRLTTIAAQVRAAGAKGSHP</sequence>
<dbReference type="InterPro" id="IPR036388">
    <property type="entry name" value="WH-like_DNA-bd_sf"/>
</dbReference>